<organism evidence="2 3">
    <name type="scientific">Lactococcus hircilactis</name>
    <dbReference type="NCBI Taxonomy" id="1494462"/>
    <lineage>
        <taxon>Bacteria</taxon>
        <taxon>Bacillati</taxon>
        <taxon>Bacillota</taxon>
        <taxon>Bacilli</taxon>
        <taxon>Lactobacillales</taxon>
        <taxon>Streptococcaceae</taxon>
        <taxon>Lactococcus</taxon>
    </lineage>
</organism>
<proteinExistence type="predicted"/>
<comment type="caution">
    <text evidence="2">The sequence shown here is derived from an EMBL/GenBank/DDBJ whole genome shotgun (WGS) entry which is preliminary data.</text>
</comment>
<sequence length="76" mass="9071">MFFGSFILFALILSLFFVHFGILAFHIFWRFILPILLVLFVIRLVISGILLLFNPYFWLLILVIAGVIWWMNPLKR</sequence>
<keyword evidence="3" id="KW-1185">Reference proteome</keyword>
<evidence type="ECO:0000313" key="2">
    <source>
        <dbReference type="EMBL" id="MQW40310.1"/>
    </source>
</evidence>
<dbReference type="EMBL" id="WITJ01000015">
    <property type="protein sequence ID" value="MQW40310.1"/>
    <property type="molecule type" value="Genomic_DNA"/>
</dbReference>
<name>A0A7X1Z9F8_9LACT</name>
<dbReference type="RefSeq" id="WP_153496972.1">
    <property type="nucleotide sequence ID" value="NZ_CAXYUY010000013.1"/>
</dbReference>
<dbReference type="OrthoDB" id="9976385at2"/>
<protein>
    <submittedName>
        <fullName evidence="2">Uncharacterized protein</fullName>
    </submittedName>
</protein>
<feature type="transmembrane region" description="Helical" evidence="1">
    <location>
        <begin position="6"/>
        <end position="24"/>
    </location>
</feature>
<feature type="transmembrane region" description="Helical" evidence="1">
    <location>
        <begin position="56"/>
        <end position="74"/>
    </location>
</feature>
<gene>
    <name evidence="2" type="ORF">GHI93_10275</name>
</gene>
<evidence type="ECO:0000313" key="3">
    <source>
        <dbReference type="Proteomes" id="UP000439550"/>
    </source>
</evidence>
<keyword evidence="1" id="KW-1133">Transmembrane helix</keyword>
<reference evidence="2 3" key="1">
    <citation type="submission" date="2019-10" db="EMBL/GenBank/DDBJ databases">
        <authorList>
            <person name="Dong K."/>
        </authorList>
    </citation>
    <scope>NUCLEOTIDE SEQUENCE [LARGE SCALE GENOMIC DNA]</scope>
    <source>
        <strain evidence="2 3">DSM 28960</strain>
    </source>
</reference>
<evidence type="ECO:0000256" key="1">
    <source>
        <dbReference type="SAM" id="Phobius"/>
    </source>
</evidence>
<dbReference type="Proteomes" id="UP000439550">
    <property type="component" value="Unassembled WGS sequence"/>
</dbReference>
<feature type="transmembrane region" description="Helical" evidence="1">
    <location>
        <begin position="31"/>
        <end position="50"/>
    </location>
</feature>
<keyword evidence="1" id="KW-0812">Transmembrane</keyword>
<keyword evidence="1" id="KW-0472">Membrane</keyword>
<accession>A0A7X1Z9F8</accession>
<dbReference type="AlphaFoldDB" id="A0A7X1Z9F8"/>